<organism evidence="1 2">
    <name type="scientific">Moniliophthora roreri</name>
    <name type="common">Frosty pod rot fungus</name>
    <name type="synonym">Monilia roreri</name>
    <dbReference type="NCBI Taxonomy" id="221103"/>
    <lineage>
        <taxon>Eukaryota</taxon>
        <taxon>Fungi</taxon>
        <taxon>Dikarya</taxon>
        <taxon>Basidiomycota</taxon>
        <taxon>Agaricomycotina</taxon>
        <taxon>Agaricomycetes</taxon>
        <taxon>Agaricomycetidae</taxon>
        <taxon>Agaricales</taxon>
        <taxon>Marasmiineae</taxon>
        <taxon>Marasmiaceae</taxon>
        <taxon>Moniliophthora</taxon>
    </lineage>
</organism>
<evidence type="ECO:0000313" key="2">
    <source>
        <dbReference type="Proteomes" id="UP000054988"/>
    </source>
</evidence>
<dbReference type="EMBL" id="LATX01001816">
    <property type="protein sequence ID" value="KTB37807.1"/>
    <property type="molecule type" value="Genomic_DNA"/>
</dbReference>
<dbReference type="Proteomes" id="UP000054988">
    <property type="component" value="Unassembled WGS sequence"/>
</dbReference>
<protein>
    <submittedName>
        <fullName evidence="1">Uncharacterized protein</fullName>
    </submittedName>
</protein>
<comment type="caution">
    <text evidence="1">The sequence shown here is derived from an EMBL/GenBank/DDBJ whole genome shotgun (WGS) entry which is preliminary data.</text>
</comment>
<dbReference type="AlphaFoldDB" id="A0A0W0FNA4"/>
<name>A0A0W0FNA4_MONRR</name>
<gene>
    <name evidence="1" type="ORF">WG66_9623</name>
</gene>
<evidence type="ECO:0000313" key="1">
    <source>
        <dbReference type="EMBL" id="KTB37807.1"/>
    </source>
</evidence>
<reference evidence="1 2" key="1">
    <citation type="submission" date="2015-12" db="EMBL/GenBank/DDBJ databases">
        <title>Draft genome sequence of Moniliophthora roreri, the causal agent of frosty pod rot of cacao.</title>
        <authorList>
            <person name="Aime M.C."/>
            <person name="Diaz-Valderrama J.R."/>
            <person name="Kijpornyongpan T."/>
            <person name="Phillips-Mora W."/>
        </authorList>
    </citation>
    <scope>NUCLEOTIDE SEQUENCE [LARGE SCALE GENOMIC DNA]</scope>
    <source>
        <strain evidence="1 2">MCA 2952</strain>
    </source>
</reference>
<accession>A0A0W0FNA4</accession>
<proteinExistence type="predicted"/>
<sequence length="26" mass="2814">MLIICYTLFETSGGPLQQVSVNGSQQ</sequence>